<dbReference type="PANTHER" id="PTHR43537:SF5">
    <property type="entry name" value="UXU OPERON TRANSCRIPTIONAL REGULATOR"/>
    <property type="match status" value="1"/>
</dbReference>
<feature type="domain" description="HTH gntR-type" evidence="5">
    <location>
        <begin position="12"/>
        <end position="82"/>
    </location>
</feature>
<dbReference type="SUPFAM" id="SSF46785">
    <property type="entry name" value="Winged helix' DNA-binding domain"/>
    <property type="match status" value="1"/>
</dbReference>
<sequence>MKEIPFNPVSAHSLSRQIADQIRNAILEGSLRADDRLPTEGELAQRFNVSRPTIREALKRLAAQNLVRSKRGPTGGTFIQTPDLLALSESLASTTTLLVGFESFTWDEVTQTRLEMEKTCARLAAAQRTEKDIEQLEATLKTQANEALSAEELCVSDVQFHRQIANATGNKMMSYLMSSVIEALQPATNLAAFRHRSHAVIYDQHRRLLDAIIDQHEEEAASVMDEQVNYMAQQLSDARKAHNQANQS</sequence>
<dbReference type="InterPro" id="IPR008920">
    <property type="entry name" value="TF_FadR/GntR_C"/>
</dbReference>
<dbReference type="GO" id="GO:0003700">
    <property type="term" value="F:DNA-binding transcription factor activity"/>
    <property type="evidence" value="ECO:0007669"/>
    <property type="project" value="InterPro"/>
</dbReference>
<evidence type="ECO:0000259" key="5">
    <source>
        <dbReference type="PROSITE" id="PS50949"/>
    </source>
</evidence>
<reference evidence="6" key="1">
    <citation type="submission" date="2023-07" db="EMBL/GenBank/DDBJ databases">
        <title>Genome content predicts the carbon catabolic preferences of heterotrophic bacteria.</title>
        <authorList>
            <person name="Gralka M."/>
        </authorList>
    </citation>
    <scope>NUCLEOTIDE SEQUENCE</scope>
    <source>
        <strain evidence="7">5G01</strain>
        <strain evidence="6">I2M16</strain>
    </source>
</reference>
<proteinExistence type="predicted"/>
<keyword evidence="1" id="KW-0805">Transcription regulation</keyword>
<dbReference type="Pfam" id="PF00392">
    <property type="entry name" value="GntR"/>
    <property type="match status" value="1"/>
</dbReference>
<organism evidence="6 8">
    <name type="scientific">Neptunomonas phycophila</name>
    <dbReference type="NCBI Taxonomy" id="1572645"/>
    <lineage>
        <taxon>Bacteria</taxon>
        <taxon>Pseudomonadati</taxon>
        <taxon>Pseudomonadota</taxon>
        <taxon>Gammaproteobacteria</taxon>
        <taxon>Oceanospirillales</taxon>
        <taxon>Oceanospirillaceae</taxon>
        <taxon>Neptunomonas</taxon>
    </lineage>
</organism>
<name>A0AAW7XI90_9GAMM</name>
<dbReference type="CDD" id="cd07377">
    <property type="entry name" value="WHTH_GntR"/>
    <property type="match status" value="1"/>
</dbReference>
<gene>
    <name evidence="6" type="ORF">Q4490_03860</name>
    <name evidence="7" type="ORF">Q8W30_03715</name>
</gene>
<dbReference type="GO" id="GO:0003677">
    <property type="term" value="F:DNA binding"/>
    <property type="evidence" value="ECO:0007669"/>
    <property type="project" value="UniProtKB-KW"/>
</dbReference>
<evidence type="ECO:0000313" key="9">
    <source>
        <dbReference type="Proteomes" id="UP001177341"/>
    </source>
</evidence>
<dbReference type="AlphaFoldDB" id="A0AAW7XI90"/>
<evidence type="ECO:0000256" key="3">
    <source>
        <dbReference type="ARBA" id="ARBA00023163"/>
    </source>
</evidence>
<dbReference type="Pfam" id="PF07729">
    <property type="entry name" value="FCD"/>
    <property type="match status" value="1"/>
</dbReference>
<dbReference type="InterPro" id="IPR036390">
    <property type="entry name" value="WH_DNA-bd_sf"/>
</dbReference>
<protein>
    <submittedName>
        <fullName evidence="6">FadR/GntR family transcriptional regulator</fullName>
    </submittedName>
</protein>
<dbReference type="EMBL" id="JAUOPG010000002">
    <property type="protein sequence ID" value="MDO6452693.1"/>
    <property type="molecule type" value="Genomic_DNA"/>
</dbReference>
<evidence type="ECO:0000313" key="7">
    <source>
        <dbReference type="EMBL" id="MDP2521670.1"/>
    </source>
</evidence>
<dbReference type="Proteomes" id="UP001169862">
    <property type="component" value="Unassembled WGS sequence"/>
</dbReference>
<dbReference type="InterPro" id="IPR000524">
    <property type="entry name" value="Tscrpt_reg_HTH_GntR"/>
</dbReference>
<dbReference type="GeneID" id="89456975"/>
<dbReference type="InterPro" id="IPR011711">
    <property type="entry name" value="GntR_C"/>
</dbReference>
<dbReference type="SMART" id="SM00895">
    <property type="entry name" value="FCD"/>
    <property type="match status" value="1"/>
</dbReference>
<dbReference type="SUPFAM" id="SSF48008">
    <property type="entry name" value="GntR ligand-binding domain-like"/>
    <property type="match status" value="1"/>
</dbReference>
<comment type="caution">
    <text evidence="6">The sequence shown here is derived from an EMBL/GenBank/DDBJ whole genome shotgun (WGS) entry which is preliminary data.</text>
</comment>
<keyword evidence="4" id="KW-0175">Coiled coil</keyword>
<feature type="coiled-coil region" evidence="4">
    <location>
        <begin position="126"/>
        <end position="153"/>
    </location>
</feature>
<dbReference type="Proteomes" id="UP001177341">
    <property type="component" value="Unassembled WGS sequence"/>
</dbReference>
<dbReference type="Gene3D" id="1.10.10.10">
    <property type="entry name" value="Winged helix-like DNA-binding domain superfamily/Winged helix DNA-binding domain"/>
    <property type="match status" value="1"/>
</dbReference>
<evidence type="ECO:0000313" key="8">
    <source>
        <dbReference type="Proteomes" id="UP001169862"/>
    </source>
</evidence>
<keyword evidence="3" id="KW-0804">Transcription</keyword>
<dbReference type="RefSeq" id="WP_246283247.1">
    <property type="nucleotide sequence ID" value="NZ_CAXHZV010000002.1"/>
</dbReference>
<evidence type="ECO:0000256" key="4">
    <source>
        <dbReference type="SAM" id="Coils"/>
    </source>
</evidence>
<dbReference type="InterPro" id="IPR036388">
    <property type="entry name" value="WH-like_DNA-bd_sf"/>
</dbReference>
<keyword evidence="9" id="KW-1185">Reference proteome</keyword>
<accession>A0AAW7XI90</accession>
<dbReference type="PROSITE" id="PS50949">
    <property type="entry name" value="HTH_GNTR"/>
    <property type="match status" value="1"/>
</dbReference>
<evidence type="ECO:0000313" key="6">
    <source>
        <dbReference type="EMBL" id="MDO6452693.1"/>
    </source>
</evidence>
<dbReference type="PANTHER" id="PTHR43537">
    <property type="entry name" value="TRANSCRIPTIONAL REGULATOR, GNTR FAMILY"/>
    <property type="match status" value="1"/>
</dbReference>
<evidence type="ECO:0000256" key="2">
    <source>
        <dbReference type="ARBA" id="ARBA00023125"/>
    </source>
</evidence>
<dbReference type="SMART" id="SM00345">
    <property type="entry name" value="HTH_GNTR"/>
    <property type="match status" value="1"/>
</dbReference>
<dbReference type="PRINTS" id="PR00035">
    <property type="entry name" value="HTHGNTR"/>
</dbReference>
<dbReference type="EMBL" id="JAUYVO010000002">
    <property type="protein sequence ID" value="MDP2521670.1"/>
    <property type="molecule type" value="Genomic_DNA"/>
</dbReference>
<evidence type="ECO:0000256" key="1">
    <source>
        <dbReference type="ARBA" id="ARBA00023015"/>
    </source>
</evidence>
<dbReference type="Gene3D" id="1.20.120.530">
    <property type="entry name" value="GntR ligand-binding domain-like"/>
    <property type="match status" value="1"/>
</dbReference>
<keyword evidence="2" id="KW-0238">DNA-binding</keyword>